<evidence type="ECO:0000313" key="8">
    <source>
        <dbReference type="Proteomes" id="UP001370100"/>
    </source>
</evidence>
<keyword evidence="8" id="KW-1185">Reference proteome</keyword>
<feature type="domain" description="Nitroreductase" evidence="6">
    <location>
        <begin position="9"/>
        <end position="194"/>
    </location>
</feature>
<proteinExistence type="inferred from homology"/>
<accession>A0ABU8NDG2</accession>
<dbReference type="InterPro" id="IPR000415">
    <property type="entry name" value="Nitroreductase-like"/>
</dbReference>
<dbReference type="RefSeq" id="WP_337718535.1">
    <property type="nucleotide sequence ID" value="NZ_JBBEGL010000012.1"/>
</dbReference>
<comment type="cofactor">
    <cofactor evidence="1">
        <name>FMN</name>
        <dbReference type="ChEBI" id="CHEBI:58210"/>
    </cofactor>
</comment>
<name>A0ABU8NDG2_9PSEU</name>
<dbReference type="SUPFAM" id="SSF55469">
    <property type="entry name" value="FMN-dependent nitroreductase-like"/>
    <property type="match status" value="1"/>
</dbReference>
<keyword evidence="3" id="KW-0285">Flavoprotein</keyword>
<evidence type="ECO:0000313" key="7">
    <source>
        <dbReference type="EMBL" id="MEJ2890338.1"/>
    </source>
</evidence>
<evidence type="ECO:0000256" key="2">
    <source>
        <dbReference type="ARBA" id="ARBA00007118"/>
    </source>
</evidence>
<dbReference type="CDD" id="cd02136">
    <property type="entry name" value="PnbA_NfnB-like"/>
    <property type="match status" value="1"/>
</dbReference>
<evidence type="ECO:0000256" key="3">
    <source>
        <dbReference type="ARBA" id="ARBA00022630"/>
    </source>
</evidence>
<comment type="similarity">
    <text evidence="2">Belongs to the nitroreductase family.</text>
</comment>
<organism evidence="7 8">
    <name type="scientific">Actinomycetospora aeridis</name>
    <dbReference type="NCBI Taxonomy" id="3129231"/>
    <lineage>
        <taxon>Bacteria</taxon>
        <taxon>Bacillati</taxon>
        <taxon>Actinomycetota</taxon>
        <taxon>Actinomycetes</taxon>
        <taxon>Pseudonocardiales</taxon>
        <taxon>Pseudonocardiaceae</taxon>
        <taxon>Actinomycetospora</taxon>
    </lineage>
</organism>
<gene>
    <name evidence="7" type="ORF">WCD41_28035</name>
</gene>
<dbReference type="Gene3D" id="3.40.109.10">
    <property type="entry name" value="NADH Oxidase"/>
    <property type="match status" value="1"/>
</dbReference>
<comment type="caution">
    <text evidence="7">The sequence shown here is derived from an EMBL/GenBank/DDBJ whole genome shotgun (WGS) entry which is preliminary data.</text>
</comment>
<keyword evidence="5" id="KW-0560">Oxidoreductase</keyword>
<dbReference type="Proteomes" id="UP001370100">
    <property type="component" value="Unassembled WGS sequence"/>
</dbReference>
<evidence type="ECO:0000256" key="1">
    <source>
        <dbReference type="ARBA" id="ARBA00001917"/>
    </source>
</evidence>
<dbReference type="EMBL" id="JBBEGL010000012">
    <property type="protein sequence ID" value="MEJ2890338.1"/>
    <property type="molecule type" value="Genomic_DNA"/>
</dbReference>
<sequence>MEFEDLLGSRWSCRAFRDEELPDDLLTDIFRVAQRTASWCNTQPWQVLLTRGPATKRFAESLTAHVRENPPSPDLEMPAEYRGVYRDRRRGAGFALYAALGIGREDKAARDAQSMRNFSFFGAPHVAVITTDRLQGTYGAIDCGGYVANLLTAARERGVATIPQAAIAVHSGHVREFFDLPEDRLVVCAVSLGWADEADPVNGFRTERADVADAVTVVDR</sequence>
<reference evidence="7 8" key="1">
    <citation type="submission" date="2024-03" db="EMBL/GenBank/DDBJ databases">
        <title>Actinomycetospora sp. OC33-EN06, a novel actinomycete isolated from wild orchid (Aerides multiflora).</title>
        <authorList>
            <person name="Suriyachadkun C."/>
        </authorList>
    </citation>
    <scope>NUCLEOTIDE SEQUENCE [LARGE SCALE GENOMIC DNA]</scope>
    <source>
        <strain evidence="7 8">OC33-EN06</strain>
    </source>
</reference>
<evidence type="ECO:0000256" key="5">
    <source>
        <dbReference type="ARBA" id="ARBA00023002"/>
    </source>
</evidence>
<dbReference type="PANTHER" id="PTHR43673:SF2">
    <property type="entry name" value="NITROREDUCTASE"/>
    <property type="match status" value="1"/>
</dbReference>
<dbReference type="InterPro" id="IPR029479">
    <property type="entry name" value="Nitroreductase"/>
</dbReference>
<evidence type="ECO:0000256" key="4">
    <source>
        <dbReference type="ARBA" id="ARBA00022643"/>
    </source>
</evidence>
<protein>
    <submittedName>
        <fullName evidence="7">Nitroreductase</fullName>
    </submittedName>
</protein>
<evidence type="ECO:0000259" key="6">
    <source>
        <dbReference type="Pfam" id="PF00881"/>
    </source>
</evidence>
<dbReference type="Pfam" id="PF00881">
    <property type="entry name" value="Nitroreductase"/>
    <property type="match status" value="1"/>
</dbReference>
<keyword evidence="4" id="KW-0288">FMN</keyword>
<dbReference type="PANTHER" id="PTHR43673">
    <property type="entry name" value="NAD(P)H NITROREDUCTASE YDGI-RELATED"/>
    <property type="match status" value="1"/>
</dbReference>